<name>A0A8S1LX22_9CILI</name>
<accession>A0A8S1LX22</accession>
<evidence type="ECO:0000313" key="1">
    <source>
        <dbReference type="EMBL" id="CAD8070505.1"/>
    </source>
</evidence>
<organism evidence="1 2">
    <name type="scientific">Paramecium sonneborni</name>
    <dbReference type="NCBI Taxonomy" id="65129"/>
    <lineage>
        <taxon>Eukaryota</taxon>
        <taxon>Sar</taxon>
        <taxon>Alveolata</taxon>
        <taxon>Ciliophora</taxon>
        <taxon>Intramacronucleata</taxon>
        <taxon>Oligohymenophorea</taxon>
        <taxon>Peniculida</taxon>
        <taxon>Parameciidae</taxon>
        <taxon>Paramecium</taxon>
    </lineage>
</organism>
<dbReference type="Proteomes" id="UP000692954">
    <property type="component" value="Unassembled WGS sequence"/>
</dbReference>
<proteinExistence type="predicted"/>
<sequence length="153" mass="18760">MIDLLADYLKCDEFDQSIEYDDNSKDLEQQLQTFLQSENFNGSILTFILFSLIILKQHQFQTSFKSFYLIQECSFGIDMKYQQKLSLVLSFMENQQKNRKNDKQWLFQDTRLQEIPELSRYKDLYESKMKKRIEEQLHFFVNMLWKKRMLKYL</sequence>
<comment type="caution">
    <text evidence="1">The sequence shown here is derived from an EMBL/GenBank/DDBJ whole genome shotgun (WGS) entry which is preliminary data.</text>
</comment>
<evidence type="ECO:0000313" key="2">
    <source>
        <dbReference type="Proteomes" id="UP000692954"/>
    </source>
</evidence>
<dbReference type="AlphaFoldDB" id="A0A8S1LX22"/>
<protein>
    <submittedName>
        <fullName evidence="1">Uncharacterized protein</fullName>
    </submittedName>
</protein>
<gene>
    <name evidence="1" type="ORF">PSON_ATCC_30995.1.T0270023</name>
</gene>
<keyword evidence="2" id="KW-1185">Reference proteome</keyword>
<dbReference type="EMBL" id="CAJJDN010000027">
    <property type="protein sequence ID" value="CAD8070505.1"/>
    <property type="molecule type" value="Genomic_DNA"/>
</dbReference>
<reference evidence="1" key="1">
    <citation type="submission" date="2021-01" db="EMBL/GenBank/DDBJ databases">
        <authorList>
            <consortium name="Genoscope - CEA"/>
            <person name="William W."/>
        </authorList>
    </citation>
    <scope>NUCLEOTIDE SEQUENCE</scope>
</reference>